<accession>A0A0A9HTQ4</accession>
<organism evidence="1">
    <name type="scientific">Arundo donax</name>
    <name type="common">Giant reed</name>
    <name type="synonym">Donax arundinaceus</name>
    <dbReference type="NCBI Taxonomy" id="35708"/>
    <lineage>
        <taxon>Eukaryota</taxon>
        <taxon>Viridiplantae</taxon>
        <taxon>Streptophyta</taxon>
        <taxon>Embryophyta</taxon>
        <taxon>Tracheophyta</taxon>
        <taxon>Spermatophyta</taxon>
        <taxon>Magnoliopsida</taxon>
        <taxon>Liliopsida</taxon>
        <taxon>Poales</taxon>
        <taxon>Poaceae</taxon>
        <taxon>PACMAD clade</taxon>
        <taxon>Arundinoideae</taxon>
        <taxon>Arundineae</taxon>
        <taxon>Arundo</taxon>
    </lineage>
</organism>
<protein>
    <submittedName>
        <fullName evidence="1">Uncharacterized protein</fullName>
    </submittedName>
</protein>
<evidence type="ECO:0000313" key="1">
    <source>
        <dbReference type="EMBL" id="JAE39199.1"/>
    </source>
</evidence>
<sequence length="26" mass="3069">MSLFKTFEHAEQPAQELEKFKNETVS</sequence>
<proteinExistence type="predicted"/>
<reference evidence="1" key="1">
    <citation type="submission" date="2014-09" db="EMBL/GenBank/DDBJ databases">
        <authorList>
            <person name="Magalhaes I.L.F."/>
            <person name="Oliveira U."/>
            <person name="Santos F.R."/>
            <person name="Vidigal T.H.D.A."/>
            <person name="Brescovit A.D."/>
            <person name="Santos A.J."/>
        </authorList>
    </citation>
    <scope>NUCLEOTIDE SEQUENCE</scope>
    <source>
        <tissue evidence="1">Shoot tissue taken approximately 20 cm above the soil surface</tissue>
    </source>
</reference>
<reference evidence="1" key="2">
    <citation type="journal article" date="2015" name="Data Brief">
        <title>Shoot transcriptome of the giant reed, Arundo donax.</title>
        <authorList>
            <person name="Barrero R.A."/>
            <person name="Guerrero F.D."/>
            <person name="Moolhuijzen P."/>
            <person name="Goolsby J.A."/>
            <person name="Tidwell J."/>
            <person name="Bellgard S.E."/>
            <person name="Bellgard M.I."/>
        </authorList>
    </citation>
    <scope>NUCLEOTIDE SEQUENCE</scope>
    <source>
        <tissue evidence="1">Shoot tissue taken approximately 20 cm above the soil surface</tissue>
    </source>
</reference>
<dbReference type="EMBL" id="GBRH01158697">
    <property type="protein sequence ID" value="JAE39199.1"/>
    <property type="molecule type" value="Transcribed_RNA"/>
</dbReference>
<name>A0A0A9HTQ4_ARUDO</name>
<dbReference type="AlphaFoldDB" id="A0A0A9HTQ4"/>